<organism evidence="4 5">
    <name type="scientific">Jiangella asiatica</name>
    <dbReference type="NCBI Taxonomy" id="2530372"/>
    <lineage>
        <taxon>Bacteria</taxon>
        <taxon>Bacillati</taxon>
        <taxon>Actinomycetota</taxon>
        <taxon>Actinomycetes</taxon>
        <taxon>Jiangellales</taxon>
        <taxon>Jiangellaceae</taxon>
        <taxon>Jiangella</taxon>
    </lineage>
</organism>
<evidence type="ECO:0000313" key="4">
    <source>
        <dbReference type="EMBL" id="TDE12569.1"/>
    </source>
</evidence>
<proteinExistence type="predicted"/>
<name>A0A4R5DFM3_9ACTN</name>
<protein>
    <recommendedName>
        <fullName evidence="6">Zinc-finger domain-containing protein</fullName>
    </recommendedName>
</protein>
<dbReference type="OrthoDB" id="5185837at2"/>
<dbReference type="AlphaFoldDB" id="A0A4R5DFM3"/>
<sequence length="275" mass="27324">MTAAGAHPPAHVLAELAGGALDARQAREVQAHVGQCAECQAVVEQVTQVGAALRHAPAEVPVPEFVAARIGAALAAEQAARAGTVADGVAARSAPVRTGAESDGGTVAWFRRRLPTALAAAASVSVLGLAGYVVVTSGSGGDDASSGEVAAGSGAESASGDDSVQSDARVGPAPSLYEGQGPSAAEEEATAGLSAEQLESAVTEVWESRGQVVDECGQVLADELEQDLVGSKYEYAGVLVVLDAGDGSLDGWLLDTCNSGSTGQIAEPVTVPIPD</sequence>
<dbReference type="Gene3D" id="1.10.10.1320">
    <property type="entry name" value="Anti-sigma factor, zinc-finger domain"/>
    <property type="match status" value="1"/>
</dbReference>
<evidence type="ECO:0000313" key="5">
    <source>
        <dbReference type="Proteomes" id="UP000294739"/>
    </source>
</evidence>
<evidence type="ECO:0000256" key="2">
    <source>
        <dbReference type="ARBA" id="ARBA00023163"/>
    </source>
</evidence>
<evidence type="ECO:0008006" key="6">
    <source>
        <dbReference type="Google" id="ProtNLM"/>
    </source>
</evidence>
<dbReference type="EMBL" id="SMKZ01000007">
    <property type="protein sequence ID" value="TDE12569.1"/>
    <property type="molecule type" value="Genomic_DNA"/>
</dbReference>
<evidence type="ECO:0000256" key="1">
    <source>
        <dbReference type="ARBA" id="ARBA00023015"/>
    </source>
</evidence>
<gene>
    <name evidence="4" type="ORF">E1269_06930</name>
</gene>
<feature type="region of interest" description="Disordered" evidence="3">
    <location>
        <begin position="139"/>
        <end position="193"/>
    </location>
</feature>
<keyword evidence="5" id="KW-1185">Reference proteome</keyword>
<reference evidence="4 5" key="1">
    <citation type="submission" date="2019-03" db="EMBL/GenBank/DDBJ databases">
        <title>Draft genome sequences of novel Actinobacteria.</title>
        <authorList>
            <person name="Sahin N."/>
            <person name="Ay H."/>
            <person name="Saygin H."/>
        </authorList>
    </citation>
    <scope>NUCLEOTIDE SEQUENCE [LARGE SCALE GENOMIC DNA]</scope>
    <source>
        <strain evidence="4 5">5K138</strain>
    </source>
</reference>
<keyword evidence="2" id="KW-0804">Transcription</keyword>
<feature type="compositionally biased region" description="Low complexity" evidence="3">
    <location>
        <begin position="139"/>
        <end position="163"/>
    </location>
</feature>
<dbReference type="Proteomes" id="UP000294739">
    <property type="component" value="Unassembled WGS sequence"/>
</dbReference>
<dbReference type="InterPro" id="IPR041916">
    <property type="entry name" value="Anti_sigma_zinc_sf"/>
</dbReference>
<comment type="caution">
    <text evidence="4">The sequence shown here is derived from an EMBL/GenBank/DDBJ whole genome shotgun (WGS) entry which is preliminary data.</text>
</comment>
<dbReference type="InParanoid" id="A0A4R5DFM3"/>
<accession>A0A4R5DFM3</accession>
<keyword evidence="1" id="KW-0805">Transcription regulation</keyword>
<dbReference type="RefSeq" id="WP_131892762.1">
    <property type="nucleotide sequence ID" value="NZ_SMKZ01000007.1"/>
</dbReference>
<evidence type="ECO:0000256" key="3">
    <source>
        <dbReference type="SAM" id="MobiDB-lite"/>
    </source>
</evidence>